<dbReference type="EMBL" id="JAUSVF010000001">
    <property type="protein sequence ID" value="MDQ0319484.1"/>
    <property type="molecule type" value="Genomic_DNA"/>
</dbReference>
<gene>
    <name evidence="1" type="ORF">QO002_001622</name>
</gene>
<evidence type="ECO:0008006" key="3">
    <source>
        <dbReference type="Google" id="ProtNLM"/>
    </source>
</evidence>
<evidence type="ECO:0000313" key="2">
    <source>
        <dbReference type="Proteomes" id="UP001230207"/>
    </source>
</evidence>
<protein>
    <recommendedName>
        <fullName evidence="3">Lipoprotein</fullName>
    </recommendedName>
</protein>
<dbReference type="Proteomes" id="UP001230207">
    <property type="component" value="Unassembled WGS sequence"/>
</dbReference>
<sequence>MFQHEIKGTTEMNFRMITMAGLALTLAGCTTVGPARNAVEARWNGQPAGTFFAQFGPPVSDVESGDATVYSWKGGYKTRRIPAEYAKGPDGKRGKRISPARTEYLSCSVQLTVSSDYVIRSIHVAGDHRSAEGPSWCEQFLGDAKAPTPAAG</sequence>
<evidence type="ECO:0000313" key="1">
    <source>
        <dbReference type="EMBL" id="MDQ0319484.1"/>
    </source>
</evidence>
<keyword evidence="2" id="KW-1185">Reference proteome</keyword>
<organism evidence="1 2">
    <name type="scientific">Pararhizobium capsulatum DSM 1112</name>
    <dbReference type="NCBI Taxonomy" id="1121113"/>
    <lineage>
        <taxon>Bacteria</taxon>
        <taxon>Pseudomonadati</taxon>
        <taxon>Pseudomonadota</taxon>
        <taxon>Alphaproteobacteria</taxon>
        <taxon>Hyphomicrobiales</taxon>
        <taxon>Rhizobiaceae</taxon>
        <taxon>Rhizobium/Agrobacterium group</taxon>
        <taxon>Pararhizobium</taxon>
    </lineage>
</organism>
<accession>A0ABU0BMK8</accession>
<proteinExistence type="predicted"/>
<dbReference type="PROSITE" id="PS51257">
    <property type="entry name" value="PROKAR_LIPOPROTEIN"/>
    <property type="match status" value="1"/>
</dbReference>
<reference evidence="1 2" key="1">
    <citation type="submission" date="2023-07" db="EMBL/GenBank/DDBJ databases">
        <title>Genomic Encyclopedia of Type Strains, Phase IV (KMG-IV): sequencing the most valuable type-strain genomes for metagenomic binning, comparative biology and taxonomic classification.</title>
        <authorList>
            <person name="Goeker M."/>
        </authorList>
    </citation>
    <scope>NUCLEOTIDE SEQUENCE [LARGE SCALE GENOMIC DNA]</scope>
    <source>
        <strain evidence="1 2">DSM 1112</strain>
    </source>
</reference>
<name>A0ABU0BMK8_9HYPH</name>
<comment type="caution">
    <text evidence="1">The sequence shown here is derived from an EMBL/GenBank/DDBJ whole genome shotgun (WGS) entry which is preliminary data.</text>
</comment>